<dbReference type="PANTHER" id="PTHR33527">
    <property type="entry name" value="OS07G0274300 PROTEIN"/>
    <property type="match status" value="1"/>
</dbReference>
<evidence type="ECO:0000313" key="1">
    <source>
        <dbReference type="EMBL" id="KAK4606227.1"/>
    </source>
</evidence>
<dbReference type="EMBL" id="JAXUIC010000001">
    <property type="protein sequence ID" value="KAK4606227.1"/>
    <property type="molecule type" value="Genomic_DNA"/>
</dbReference>
<protein>
    <submittedName>
        <fullName evidence="1">Uncharacterized protein</fullName>
    </submittedName>
</protein>
<keyword evidence="2" id="KW-1185">Reference proteome</keyword>
<gene>
    <name evidence="1" type="ORF">RGQ29_000479</name>
</gene>
<reference evidence="1 2" key="1">
    <citation type="journal article" date="2023" name="G3 (Bethesda)">
        <title>A haplotype-resolved chromosome-scale genome for Quercus rubra L. provides insights into the genetics of adaptive traits for red oak species.</title>
        <authorList>
            <person name="Kapoor B."/>
            <person name="Jenkins J."/>
            <person name="Schmutz J."/>
            <person name="Zhebentyayeva T."/>
            <person name="Kuelheim C."/>
            <person name="Coggeshall M."/>
            <person name="Heim C."/>
            <person name="Lasky J.R."/>
            <person name="Leites L."/>
            <person name="Islam-Faridi N."/>
            <person name="Romero-Severson J."/>
            <person name="DeLeo V.L."/>
            <person name="Lucas S.M."/>
            <person name="Lazic D."/>
            <person name="Gailing O."/>
            <person name="Carlson J."/>
            <person name="Staton M."/>
        </authorList>
    </citation>
    <scope>NUCLEOTIDE SEQUENCE [LARGE SCALE GENOMIC DNA]</scope>
    <source>
        <strain evidence="1">Pseudo-F2</strain>
    </source>
</reference>
<comment type="caution">
    <text evidence="1">The sequence shown here is derived from an EMBL/GenBank/DDBJ whole genome shotgun (WGS) entry which is preliminary data.</text>
</comment>
<organism evidence="1 2">
    <name type="scientific">Quercus rubra</name>
    <name type="common">Northern red oak</name>
    <name type="synonym">Quercus borealis</name>
    <dbReference type="NCBI Taxonomy" id="3512"/>
    <lineage>
        <taxon>Eukaryota</taxon>
        <taxon>Viridiplantae</taxon>
        <taxon>Streptophyta</taxon>
        <taxon>Embryophyta</taxon>
        <taxon>Tracheophyta</taxon>
        <taxon>Spermatophyta</taxon>
        <taxon>Magnoliopsida</taxon>
        <taxon>eudicotyledons</taxon>
        <taxon>Gunneridae</taxon>
        <taxon>Pentapetalae</taxon>
        <taxon>rosids</taxon>
        <taxon>fabids</taxon>
        <taxon>Fagales</taxon>
        <taxon>Fagaceae</taxon>
        <taxon>Quercus</taxon>
    </lineage>
</organism>
<dbReference type="Proteomes" id="UP001324115">
    <property type="component" value="Unassembled WGS sequence"/>
</dbReference>
<accession>A0AAN7G8N1</accession>
<name>A0AAN7G8N1_QUERU</name>
<evidence type="ECO:0000313" key="2">
    <source>
        <dbReference type="Proteomes" id="UP001324115"/>
    </source>
</evidence>
<sequence length="241" mass="27862">MASPRPHGYTLEEFKAFHNIDRQIYARLVAFLRIDSDTSKKIVAFWNYLKEIGYGDFISTVLPLSDQMLAVLAMEAMTCLIYLLDVEGCQPPSHDVDKDLPLMISLLKPKFSFQPLYTDRENVMTKIKEFVSDVCDFAFSVTCIHSTPVPRTSMKVLLHTRFLKPLLQFQSHQISQARFKYGNRIESIYMKADPRMFANEVFHSSSDIERTLGGKEKVEFSVNGKQEIVEKRSDHIFYMLI</sequence>
<proteinExistence type="predicted"/>
<dbReference type="PANTHER" id="PTHR33527:SF16">
    <property type="entry name" value="RRM DOMAIN-CONTAINING PROTEIN"/>
    <property type="match status" value="1"/>
</dbReference>
<dbReference type="AlphaFoldDB" id="A0AAN7G8N1"/>